<dbReference type="Pfam" id="PF00168">
    <property type="entry name" value="C2"/>
    <property type="match status" value="1"/>
</dbReference>
<dbReference type="STRING" id="284590.Q6CX36"/>
<dbReference type="PANTHER" id="PTHR47052:SF3">
    <property type="entry name" value="INGRESSION PROTEIN 1"/>
    <property type="match status" value="1"/>
</dbReference>
<evidence type="ECO:0000259" key="2">
    <source>
        <dbReference type="PROSITE" id="PS50004"/>
    </source>
</evidence>
<dbReference type="InterPro" id="IPR035892">
    <property type="entry name" value="C2_domain_sf"/>
</dbReference>
<feature type="region of interest" description="Disordered" evidence="1">
    <location>
        <begin position="210"/>
        <end position="246"/>
    </location>
</feature>
<evidence type="ECO:0000313" key="4">
    <source>
        <dbReference type="Proteomes" id="UP000000598"/>
    </source>
</evidence>
<feature type="compositionally biased region" description="Polar residues" evidence="1">
    <location>
        <begin position="227"/>
        <end position="246"/>
    </location>
</feature>
<dbReference type="CDD" id="cd08681">
    <property type="entry name" value="C2_fungal_Inn1p-like"/>
    <property type="match status" value="1"/>
</dbReference>
<protein>
    <submittedName>
        <fullName evidence="3">KLLA0A11572p</fullName>
    </submittedName>
</protein>
<dbReference type="KEGG" id="kla:KLLA0_A11572g"/>
<dbReference type="InterPro" id="IPR000008">
    <property type="entry name" value="C2_dom"/>
</dbReference>
<evidence type="ECO:0000256" key="1">
    <source>
        <dbReference type="SAM" id="MobiDB-lite"/>
    </source>
</evidence>
<dbReference type="HOGENOM" id="CLU_673016_0_0_1"/>
<feature type="compositionally biased region" description="Polar residues" evidence="1">
    <location>
        <begin position="148"/>
        <end position="157"/>
    </location>
</feature>
<reference evidence="3 4" key="1">
    <citation type="journal article" date="2004" name="Nature">
        <title>Genome evolution in yeasts.</title>
        <authorList>
            <consortium name="Genolevures"/>
            <person name="Dujon B."/>
            <person name="Sherman D."/>
            <person name="Fischer G."/>
            <person name="Durrens P."/>
            <person name="Casaregola S."/>
            <person name="Lafontaine I."/>
            <person name="de Montigny J."/>
            <person name="Marck C."/>
            <person name="Neuveglise C."/>
            <person name="Talla E."/>
            <person name="Goffard N."/>
            <person name="Frangeul L."/>
            <person name="Aigle M."/>
            <person name="Anthouard V."/>
            <person name="Babour A."/>
            <person name="Barbe V."/>
            <person name="Barnay S."/>
            <person name="Blanchin S."/>
            <person name="Beckerich J.M."/>
            <person name="Beyne E."/>
            <person name="Bleykasten C."/>
            <person name="Boisrame A."/>
            <person name="Boyer J."/>
            <person name="Cattolico L."/>
            <person name="Confanioleri F."/>
            <person name="de Daruvar A."/>
            <person name="Despons L."/>
            <person name="Fabre E."/>
            <person name="Fairhead C."/>
            <person name="Ferry-Dumazet H."/>
            <person name="Groppi A."/>
            <person name="Hantraye F."/>
            <person name="Hennequin C."/>
            <person name="Jauniaux N."/>
            <person name="Joyet P."/>
            <person name="Kachouri R."/>
            <person name="Kerrest A."/>
            <person name="Koszul R."/>
            <person name="Lemaire M."/>
            <person name="Lesur I."/>
            <person name="Ma L."/>
            <person name="Muller H."/>
            <person name="Nicaud J.M."/>
            <person name="Nikolski M."/>
            <person name="Oztas S."/>
            <person name="Ozier-Kalogeropoulos O."/>
            <person name="Pellenz S."/>
            <person name="Potier S."/>
            <person name="Richard G.F."/>
            <person name="Straub M.L."/>
            <person name="Suleau A."/>
            <person name="Swennene D."/>
            <person name="Tekaia F."/>
            <person name="Wesolowski-Louvel M."/>
            <person name="Westhof E."/>
            <person name="Wirth B."/>
            <person name="Zeniou-Meyer M."/>
            <person name="Zivanovic I."/>
            <person name="Bolotin-Fukuhara M."/>
            <person name="Thierry A."/>
            <person name="Bouchier C."/>
            <person name="Caudron B."/>
            <person name="Scarpelli C."/>
            <person name="Gaillardin C."/>
            <person name="Weissenbach J."/>
            <person name="Wincker P."/>
            <person name="Souciet J.L."/>
        </authorList>
    </citation>
    <scope>NUCLEOTIDE SEQUENCE [LARGE SCALE GENOMIC DNA]</scope>
    <source>
        <strain evidence="4">ATCC 8585 / CBS 2359 / DSM 70799 / NBRC 1267 / NRRL Y-1140 / WM37</strain>
    </source>
</reference>
<dbReference type="PANTHER" id="PTHR47052">
    <property type="entry name" value="CONSERVED SERINE PROLINE-RICH PROTEIN (AFU_ORTHOLOGUE AFUA_2G01790)"/>
    <property type="match status" value="1"/>
</dbReference>
<sequence length="388" mass="42715">MSNNVITGANGRLDVYVSKAKDLPNLRKLDKQDPFVKLRVAHLTEISPVIYRGGQTPKFDYHCVFQLTPDIKPLLCVELYDDHDHKHGSKLIGKCDVDLLPALLSDPEEGHDRWYHLKRGPLEAGKVYIELTFVPNNISEDRRDNVPKISSSVQSRSVPPLPSDPPELHAQYELQTSASEQRFVASASPGQYVHGSHIKSPLPDLPINLDTSRSSHASSERIDFDSSMGSNATANTYHSQQSQSTDGLMDKLKLIKEKLNYFKNGSSVPSTESITNTAMDLEVLQKVVGGGLESSSSSRIPTNIDEPSPMNHLPTKSFVEPPLPPLPTTPSRLSSQSSVRHSAGQKYPLKSPVRQPTTPRLPNLPNSFSSPSSRSGSVSPTRRRPPPL</sequence>
<gene>
    <name evidence="3" type="ORF">KLLA0_A11572g</name>
</gene>
<organism evidence="3 4">
    <name type="scientific">Kluyveromyces lactis (strain ATCC 8585 / CBS 2359 / DSM 70799 / NBRC 1267 / NRRL Y-1140 / WM37)</name>
    <name type="common">Yeast</name>
    <name type="synonym">Candida sphaerica</name>
    <dbReference type="NCBI Taxonomy" id="284590"/>
    <lineage>
        <taxon>Eukaryota</taxon>
        <taxon>Fungi</taxon>
        <taxon>Dikarya</taxon>
        <taxon>Ascomycota</taxon>
        <taxon>Saccharomycotina</taxon>
        <taxon>Saccharomycetes</taxon>
        <taxon>Saccharomycetales</taxon>
        <taxon>Saccharomycetaceae</taxon>
        <taxon>Kluyveromyces</taxon>
    </lineage>
</organism>
<proteinExistence type="predicted"/>
<dbReference type="PROSITE" id="PS50004">
    <property type="entry name" value="C2"/>
    <property type="match status" value="1"/>
</dbReference>
<dbReference type="SUPFAM" id="SSF49562">
    <property type="entry name" value="C2 domain (Calcium/lipid-binding domain, CaLB)"/>
    <property type="match status" value="1"/>
</dbReference>
<dbReference type="Proteomes" id="UP000000598">
    <property type="component" value="Chromosome A"/>
</dbReference>
<dbReference type="SMART" id="SM00239">
    <property type="entry name" value="C2"/>
    <property type="match status" value="1"/>
</dbReference>
<evidence type="ECO:0000313" key="3">
    <source>
        <dbReference type="EMBL" id="CAH03091.1"/>
    </source>
</evidence>
<dbReference type="Gene3D" id="2.60.40.150">
    <property type="entry name" value="C2 domain"/>
    <property type="match status" value="1"/>
</dbReference>
<feature type="compositionally biased region" description="Low complexity" evidence="1">
    <location>
        <begin position="329"/>
        <end position="338"/>
    </location>
</feature>
<name>Q6CX36_KLULA</name>
<dbReference type="InterPro" id="IPR052981">
    <property type="entry name" value="Ingression_C2_domain"/>
</dbReference>
<feature type="region of interest" description="Disordered" evidence="1">
    <location>
        <begin position="140"/>
        <end position="168"/>
    </location>
</feature>
<dbReference type="OMA" id="TRFHFAN"/>
<keyword evidence="4" id="KW-1185">Reference proteome</keyword>
<feature type="compositionally biased region" description="Low complexity" evidence="1">
    <location>
        <begin position="360"/>
        <end position="380"/>
    </location>
</feature>
<dbReference type="InterPro" id="IPR037791">
    <property type="entry name" value="C2_fungal_Inn1"/>
</dbReference>
<accession>Q6CX36</accession>
<dbReference type="FunCoup" id="Q6CX36">
    <property type="interactions" value="160"/>
</dbReference>
<dbReference type="AlphaFoldDB" id="Q6CX36"/>
<dbReference type="PaxDb" id="284590-Q6CX36"/>
<dbReference type="eggNOG" id="ENOG502QSUF">
    <property type="taxonomic scope" value="Eukaryota"/>
</dbReference>
<dbReference type="InParanoid" id="Q6CX36"/>
<feature type="domain" description="C2" evidence="2">
    <location>
        <begin position="1"/>
        <end position="115"/>
    </location>
</feature>
<dbReference type="EMBL" id="CR382121">
    <property type="protein sequence ID" value="CAH03091.1"/>
    <property type="molecule type" value="Genomic_DNA"/>
</dbReference>
<feature type="region of interest" description="Disordered" evidence="1">
    <location>
        <begin position="290"/>
        <end position="388"/>
    </location>
</feature>